<gene>
    <name evidence="1" type="ORF">VW29_02475</name>
</gene>
<dbReference type="AlphaFoldDB" id="A0A0F5LVP5"/>
<dbReference type="EMBL" id="LAJF01000036">
    <property type="protein sequence ID" value="KKB86445.1"/>
    <property type="molecule type" value="Genomic_DNA"/>
</dbReference>
<dbReference type="Proteomes" id="UP000033608">
    <property type="component" value="Unassembled WGS sequence"/>
</dbReference>
<dbReference type="PATRIC" id="fig|1121477.3.peg.1550"/>
<reference evidence="1 2" key="1">
    <citation type="submission" date="2015-03" db="EMBL/GenBank/DDBJ databases">
        <authorList>
            <person name="Hassan Y.I."/>
            <person name="Lepp D."/>
            <person name="Zhou T."/>
        </authorList>
    </citation>
    <scope>NUCLEOTIDE SEQUENCE [LARGE SCALE GENOMIC DNA]</scope>
    <source>
        <strain evidence="1 2">DSM 17137</strain>
    </source>
</reference>
<evidence type="ECO:0000313" key="1">
    <source>
        <dbReference type="EMBL" id="KKB86445.1"/>
    </source>
</evidence>
<evidence type="ECO:0000313" key="2">
    <source>
        <dbReference type="Proteomes" id="UP000033608"/>
    </source>
</evidence>
<accession>A0A0F5LVP5</accession>
<sequence length="146" mass="15994">MRREALMGYRMRSVRMDLRIVGNRPHPGAQPCRGLHLALVAAGVHLDPDGDQDSYGGTGMTKSAIRRLMSRSEAAAYCALSVPTFTAVCSVRPVPLGPGKRLERFDQADLDKWIDGLKGIEAKSDFDQALEALNGDEEEETGNTRH</sequence>
<organism evidence="1 2">
    <name type="scientific">Devosia limi DSM 17137</name>
    <dbReference type="NCBI Taxonomy" id="1121477"/>
    <lineage>
        <taxon>Bacteria</taxon>
        <taxon>Pseudomonadati</taxon>
        <taxon>Pseudomonadota</taxon>
        <taxon>Alphaproteobacteria</taxon>
        <taxon>Hyphomicrobiales</taxon>
        <taxon>Devosiaceae</taxon>
        <taxon>Devosia</taxon>
    </lineage>
</organism>
<protein>
    <recommendedName>
        <fullName evidence="3">Helix-turn-helix domain-containing protein</fullName>
    </recommendedName>
</protein>
<name>A0A0F5LVP5_9HYPH</name>
<keyword evidence="2" id="KW-1185">Reference proteome</keyword>
<comment type="caution">
    <text evidence="1">The sequence shown here is derived from an EMBL/GenBank/DDBJ whole genome shotgun (WGS) entry which is preliminary data.</text>
</comment>
<dbReference type="STRING" id="1121477.SAMN02745223_01327"/>
<evidence type="ECO:0008006" key="3">
    <source>
        <dbReference type="Google" id="ProtNLM"/>
    </source>
</evidence>
<proteinExistence type="predicted"/>